<dbReference type="RefSeq" id="WP_251880991.1">
    <property type="nucleotide sequence ID" value="NZ_CP082276.1"/>
</dbReference>
<sequence length="108" mass="12258">MRSIVSSSPNRILKGSIDAAFFVLVIFPFIIQWCKGNNSKARKGPKNQHVKKMNRRDEFSARFTNHFSFLAYGEVIQGRHDECMEAVVDLIISTGIDDFIMRKAGLHG</sequence>
<dbReference type="Proteomes" id="UP001056255">
    <property type="component" value="Chromosome II"/>
</dbReference>
<keyword evidence="1" id="KW-0812">Transmembrane</keyword>
<keyword evidence="1" id="KW-1133">Transmembrane helix</keyword>
<evidence type="ECO:0000256" key="1">
    <source>
        <dbReference type="SAM" id="Phobius"/>
    </source>
</evidence>
<evidence type="ECO:0000313" key="2">
    <source>
        <dbReference type="EMBL" id="USH04814.1"/>
    </source>
</evidence>
<accession>A0ABY4X0P2</accession>
<keyword evidence="3" id="KW-1185">Reference proteome</keyword>
<reference evidence="2" key="1">
    <citation type="submission" date="2021-08" db="EMBL/GenBank/DDBJ databases">
        <authorList>
            <person name="Sakaguchi M."/>
            <person name="Kikuchi T."/>
            <person name="Urbanczyk H."/>
        </authorList>
    </citation>
    <scope>NUCLEOTIDE SEQUENCE</scope>
    <source>
        <strain evidence="2">020920N</strain>
    </source>
</reference>
<organism evidence="2 3">
    <name type="scientific">Grimontia kaedaensis</name>
    <dbReference type="NCBI Taxonomy" id="2872157"/>
    <lineage>
        <taxon>Bacteria</taxon>
        <taxon>Pseudomonadati</taxon>
        <taxon>Pseudomonadota</taxon>
        <taxon>Gammaproteobacteria</taxon>
        <taxon>Vibrionales</taxon>
        <taxon>Vibrionaceae</taxon>
        <taxon>Grimontia</taxon>
    </lineage>
</organism>
<protein>
    <submittedName>
        <fullName evidence="2">Uncharacterized protein</fullName>
    </submittedName>
</protein>
<dbReference type="EMBL" id="CP082276">
    <property type="protein sequence ID" value="USH04814.1"/>
    <property type="molecule type" value="Genomic_DNA"/>
</dbReference>
<evidence type="ECO:0000313" key="3">
    <source>
        <dbReference type="Proteomes" id="UP001056255"/>
    </source>
</evidence>
<name>A0ABY4X0P2_9GAMM</name>
<keyword evidence="1" id="KW-0472">Membrane</keyword>
<proteinExistence type="predicted"/>
<gene>
    <name evidence="2" type="ORF">K6Q96_24235</name>
</gene>
<feature type="transmembrane region" description="Helical" evidence="1">
    <location>
        <begin position="12"/>
        <end position="33"/>
    </location>
</feature>